<evidence type="ECO:0000313" key="2">
    <source>
        <dbReference type="Proteomes" id="UP000245626"/>
    </source>
</evidence>
<reference evidence="1 2" key="1">
    <citation type="journal article" date="2018" name="Mol. Biol. Evol.">
        <title>Broad Genomic Sampling Reveals a Smut Pathogenic Ancestry of the Fungal Clade Ustilaginomycotina.</title>
        <authorList>
            <person name="Kijpornyongpan T."/>
            <person name="Mondo S.J."/>
            <person name="Barry K."/>
            <person name="Sandor L."/>
            <person name="Lee J."/>
            <person name="Lipzen A."/>
            <person name="Pangilinan J."/>
            <person name="LaButti K."/>
            <person name="Hainaut M."/>
            <person name="Henrissat B."/>
            <person name="Grigoriev I.V."/>
            <person name="Spatafora J.W."/>
            <person name="Aime M.C."/>
        </authorList>
    </citation>
    <scope>NUCLEOTIDE SEQUENCE [LARGE SCALE GENOMIC DNA]</scope>
    <source>
        <strain evidence="1 2">SA 807</strain>
    </source>
</reference>
<evidence type="ECO:0000313" key="1">
    <source>
        <dbReference type="EMBL" id="PWN51481.1"/>
    </source>
</evidence>
<keyword evidence="2" id="KW-1185">Reference proteome</keyword>
<accession>A0ACD0P0E1</accession>
<protein>
    <submittedName>
        <fullName evidence="1">Uncharacterized protein</fullName>
    </submittedName>
</protein>
<sequence>MKRRSNQTYTLVILVALIAAAVSLLGRVAATRPDPIEKTLEDIKKCNLPHEHLRINQTGDFHPFEVQVLPDELWTWFKRKYVDEYRWYDQSYKVWEFEHQPPGMRLKRVMIPSGKTAMRRNTLALTFFSVENRGSYGKVPVKDRRFYHISYRKRDGTWAPLFMDPFASKVLEVLKDQDDSRDRANILYNIVEGRDDLRQEFLDNGRIGIHNIDPVRVENYQLRDPKHRLYIDHHSGSGDSSSSISSNDGGSDSDHKSAESGSHMDDVRFSQHFNRWLEVNDLRGAASPDREGSFAYGSQPHHHWSESEAGPSGRHQEFDFRRDGDRAIEDFDDWFVNRGRGARGAGGAGGIGGSQGWFHY</sequence>
<name>A0ACD0P0E1_9BASI</name>
<gene>
    <name evidence="1" type="ORF">IE53DRAFT_361544</name>
</gene>
<dbReference type="Proteomes" id="UP000245626">
    <property type="component" value="Unassembled WGS sequence"/>
</dbReference>
<organism evidence="1 2">
    <name type="scientific">Violaceomyces palustris</name>
    <dbReference type="NCBI Taxonomy" id="1673888"/>
    <lineage>
        <taxon>Eukaryota</taxon>
        <taxon>Fungi</taxon>
        <taxon>Dikarya</taxon>
        <taxon>Basidiomycota</taxon>
        <taxon>Ustilaginomycotina</taxon>
        <taxon>Ustilaginomycetes</taxon>
        <taxon>Violaceomycetales</taxon>
        <taxon>Violaceomycetaceae</taxon>
        <taxon>Violaceomyces</taxon>
    </lineage>
</organism>
<proteinExistence type="predicted"/>
<dbReference type="EMBL" id="KZ819840">
    <property type="protein sequence ID" value="PWN51481.1"/>
    <property type="molecule type" value="Genomic_DNA"/>
</dbReference>